<name>A0A7D5YTW6_9HYPO</name>
<dbReference type="KEGG" id="mbrn:90968119"/>
<dbReference type="EMBL" id="CP058936">
    <property type="protein sequence ID" value="QLI71680.1"/>
    <property type="molecule type" value="Genomic_DNA"/>
</dbReference>
<gene>
    <name evidence="2" type="ORF">G6M90_00g091860</name>
</gene>
<organism evidence="2 3">
    <name type="scientific">Metarhizium brunneum</name>
    <dbReference type="NCBI Taxonomy" id="500148"/>
    <lineage>
        <taxon>Eukaryota</taxon>
        <taxon>Fungi</taxon>
        <taxon>Dikarya</taxon>
        <taxon>Ascomycota</taxon>
        <taxon>Pezizomycotina</taxon>
        <taxon>Sordariomycetes</taxon>
        <taxon>Hypocreomycetidae</taxon>
        <taxon>Hypocreales</taxon>
        <taxon>Clavicipitaceae</taxon>
        <taxon>Metarhizium</taxon>
    </lineage>
</organism>
<dbReference type="RefSeq" id="XP_065987298.1">
    <property type="nucleotide sequence ID" value="XM_066131408.1"/>
</dbReference>
<protein>
    <submittedName>
        <fullName evidence="2">Uncharacterized protein</fullName>
    </submittedName>
</protein>
<evidence type="ECO:0000313" key="2">
    <source>
        <dbReference type="EMBL" id="QLI71680.1"/>
    </source>
</evidence>
<proteinExistence type="predicted"/>
<dbReference type="AlphaFoldDB" id="A0A7D5YTW6"/>
<accession>A0A7D5YTW6</accession>
<evidence type="ECO:0000313" key="3">
    <source>
        <dbReference type="Proteomes" id="UP000510686"/>
    </source>
</evidence>
<feature type="compositionally biased region" description="Basic and acidic residues" evidence="1">
    <location>
        <begin position="24"/>
        <end position="42"/>
    </location>
</feature>
<evidence type="ECO:0000256" key="1">
    <source>
        <dbReference type="SAM" id="MobiDB-lite"/>
    </source>
</evidence>
<reference evidence="2 3" key="1">
    <citation type="submission" date="2020-07" db="EMBL/GenBank/DDBJ databases">
        <title>Telomere length de novo assembly of all 7 chromosomes of the fungus, Metarhizium brunneum, using a novel assembly pipeline.</title>
        <authorList>
            <person name="Saud z."/>
            <person name="Kortsinoglou A."/>
            <person name="Kouvelis V.N."/>
            <person name="Butt T.M."/>
        </authorList>
    </citation>
    <scope>NUCLEOTIDE SEQUENCE [LARGE SCALE GENOMIC DNA]</scope>
    <source>
        <strain evidence="2 3">4556</strain>
    </source>
</reference>
<sequence length="64" mass="7267">MVNYKFAQLSSMVVVTHGWKRDGLQHQRQVKRDPVSEGRELEQSLGNNNRLNLTGHESLLGHGL</sequence>
<dbReference type="Proteomes" id="UP000510686">
    <property type="component" value="Chromosome 5"/>
</dbReference>
<dbReference type="GeneID" id="90968119"/>
<keyword evidence="3" id="KW-1185">Reference proteome</keyword>
<feature type="region of interest" description="Disordered" evidence="1">
    <location>
        <begin position="24"/>
        <end position="64"/>
    </location>
</feature>